<keyword evidence="2 4" id="KW-0032">Aminotransferase</keyword>
<dbReference type="EMBL" id="JAQOUE010000001">
    <property type="protein sequence ID" value="MDT7043229.1"/>
    <property type="molecule type" value="Genomic_DNA"/>
</dbReference>
<dbReference type="Pfam" id="PF00155">
    <property type="entry name" value="Aminotran_1_2"/>
    <property type="match status" value="1"/>
</dbReference>
<dbReference type="InterPro" id="IPR019881">
    <property type="entry name" value="DAP-NH2Trfase_DapL_Desulfo"/>
</dbReference>
<dbReference type="Gene3D" id="3.40.640.10">
    <property type="entry name" value="Type I PLP-dependent aspartate aminotransferase-like (Major domain)"/>
    <property type="match status" value="1"/>
</dbReference>
<dbReference type="GO" id="GO:0010285">
    <property type="term" value="F:L,L-diaminopimelate aminotransferase activity"/>
    <property type="evidence" value="ECO:0007669"/>
    <property type="project" value="UniProtKB-EC"/>
</dbReference>
<dbReference type="CDD" id="cd00609">
    <property type="entry name" value="AAT_like"/>
    <property type="match status" value="1"/>
</dbReference>
<proteinExistence type="inferred from homology"/>
<gene>
    <name evidence="6" type="ORF">PPG34_12785</name>
</gene>
<comment type="cofactor">
    <cofactor evidence="1 4">
        <name>pyridoxal 5'-phosphate</name>
        <dbReference type="ChEBI" id="CHEBI:597326"/>
    </cofactor>
</comment>
<dbReference type="InterPro" id="IPR015424">
    <property type="entry name" value="PyrdxlP-dep_Trfase"/>
</dbReference>
<dbReference type="EC" id="2.6.1.-" evidence="4"/>
<comment type="caution">
    <text evidence="6">The sequence shown here is derived from an EMBL/GenBank/DDBJ whole genome shotgun (WGS) entry which is preliminary data.</text>
</comment>
<evidence type="ECO:0000313" key="6">
    <source>
        <dbReference type="EMBL" id="MDT7043229.1"/>
    </source>
</evidence>
<dbReference type="Proteomes" id="UP001250932">
    <property type="component" value="Unassembled WGS sequence"/>
</dbReference>
<comment type="similarity">
    <text evidence="4">Belongs to the class-I pyridoxal-phosphate-dependent aminotransferase family.</text>
</comment>
<name>A0ABU3K9V8_9BACT</name>
<evidence type="ECO:0000256" key="3">
    <source>
        <dbReference type="ARBA" id="ARBA00022679"/>
    </source>
</evidence>
<dbReference type="SUPFAM" id="SSF53383">
    <property type="entry name" value="PLP-dependent transferases"/>
    <property type="match status" value="1"/>
</dbReference>
<dbReference type="InterPro" id="IPR004839">
    <property type="entry name" value="Aminotransferase_I/II_large"/>
</dbReference>
<dbReference type="RefSeq" id="WP_313833755.1">
    <property type="nucleotide sequence ID" value="NZ_JAQOUE010000001.1"/>
</dbReference>
<dbReference type="InterPro" id="IPR015422">
    <property type="entry name" value="PyrdxlP-dep_Trfase_small"/>
</dbReference>
<evidence type="ECO:0000259" key="5">
    <source>
        <dbReference type="Pfam" id="PF00155"/>
    </source>
</evidence>
<dbReference type="InterPro" id="IPR004838">
    <property type="entry name" value="NHTrfase_class1_PyrdxlP-BS"/>
</dbReference>
<dbReference type="PANTHER" id="PTHR42832">
    <property type="entry name" value="AMINO ACID AMINOTRANSFERASE"/>
    <property type="match status" value="1"/>
</dbReference>
<dbReference type="Gene3D" id="3.90.1150.10">
    <property type="entry name" value="Aspartate Aminotransferase, domain 1"/>
    <property type="match status" value="1"/>
</dbReference>
<sequence length="391" mass="42728">MSGFPISYAQRIKTLPPYLFKAIDDMKQAAVARGVDIINLGIGDPDLPTPEPIIKAMQEAVTKPQHHQYPSSSGMLSFRTAVADWYKRRFNVTADPKTEVVTLIGSKEGIGHVPLAFIDPGDVVLVPSPGYPVYPVATSFAGGTMHEMALTKQNKFLPDLGAIPKDILKKAKLMFLNSPNNPTSVIADKPFFNRVVDFAKEHHIIICHDAAYSEIYYDGKRPSSFLEAEGAMDVGVEFHSLSKTFNMTGWRIGFAVGRAEVIAGLAQIKSNMDSGQFQAIQEAGITALESDDQLTDGLRAIYQERRDVLVAGLKNLGLQFETPAAAFYVWIEVPKGYTSASFTAHLLEKAGIVTTPGNGFGAPGEGYIRMTITTTKDRLAEAVDRMKKIGW</sequence>
<evidence type="ECO:0000256" key="1">
    <source>
        <dbReference type="ARBA" id="ARBA00001933"/>
    </source>
</evidence>
<dbReference type="NCBIfam" id="TIGR03540">
    <property type="entry name" value="DapC_direct"/>
    <property type="match status" value="1"/>
</dbReference>
<reference evidence="6 7" key="1">
    <citation type="journal article" date="2023" name="ISME J.">
        <title>Cultivation and genomic characterization of novel and ubiquitous marine nitrite-oxidizing bacteria from the Nitrospirales.</title>
        <authorList>
            <person name="Mueller A.J."/>
            <person name="Daebeler A."/>
            <person name="Herbold C.W."/>
            <person name="Kirkegaard R.H."/>
            <person name="Daims H."/>
        </authorList>
    </citation>
    <scope>NUCLEOTIDE SEQUENCE [LARGE SCALE GENOMIC DNA]</scope>
    <source>
        <strain evidence="6 7">EB</strain>
    </source>
</reference>
<dbReference type="InterPro" id="IPR050881">
    <property type="entry name" value="LL-DAP_aminotransferase"/>
</dbReference>
<keyword evidence="3 4" id="KW-0808">Transferase</keyword>
<organism evidence="6 7">
    <name type="scientific">Candidatus Nitronereus thalassa</name>
    <dbReference type="NCBI Taxonomy" id="3020898"/>
    <lineage>
        <taxon>Bacteria</taxon>
        <taxon>Pseudomonadati</taxon>
        <taxon>Nitrospirota</taxon>
        <taxon>Nitrospiria</taxon>
        <taxon>Nitrospirales</taxon>
        <taxon>Nitrospiraceae</taxon>
        <taxon>Candidatus Nitronereus</taxon>
    </lineage>
</organism>
<dbReference type="PROSITE" id="PS00105">
    <property type="entry name" value="AA_TRANSFER_CLASS_1"/>
    <property type="match status" value="1"/>
</dbReference>
<evidence type="ECO:0000256" key="4">
    <source>
        <dbReference type="RuleBase" id="RU000481"/>
    </source>
</evidence>
<keyword evidence="7" id="KW-1185">Reference proteome</keyword>
<accession>A0ABU3K9V8</accession>
<dbReference type="PANTHER" id="PTHR42832:SF3">
    <property type="entry name" value="L-GLUTAMINE--4-(METHYLSULFANYL)-2-OXOBUTANOATE AMINOTRANSFERASE"/>
    <property type="match status" value="1"/>
</dbReference>
<dbReference type="InterPro" id="IPR015421">
    <property type="entry name" value="PyrdxlP-dep_Trfase_major"/>
</dbReference>
<feature type="domain" description="Aminotransferase class I/classII large" evidence="5">
    <location>
        <begin position="36"/>
        <end position="385"/>
    </location>
</feature>
<evidence type="ECO:0000313" key="7">
    <source>
        <dbReference type="Proteomes" id="UP001250932"/>
    </source>
</evidence>
<protein>
    <recommendedName>
        <fullName evidence="4">Aminotransferase</fullName>
        <ecNumber evidence="4">2.6.1.-</ecNumber>
    </recommendedName>
</protein>
<evidence type="ECO:0000256" key="2">
    <source>
        <dbReference type="ARBA" id="ARBA00022576"/>
    </source>
</evidence>
<dbReference type="NCBIfam" id="NF006756">
    <property type="entry name" value="PRK09276.1"/>
    <property type="match status" value="1"/>
</dbReference>